<dbReference type="GO" id="GO:0004553">
    <property type="term" value="F:hydrolase activity, hydrolyzing O-glycosyl compounds"/>
    <property type="evidence" value="ECO:0007669"/>
    <property type="project" value="InterPro"/>
</dbReference>
<dbReference type="InterPro" id="IPR037061">
    <property type="entry name" value="Lytic_TGlycoase_superhlx_L_sf"/>
</dbReference>
<dbReference type="SUPFAM" id="SSF53955">
    <property type="entry name" value="Lysozyme-like"/>
    <property type="match status" value="1"/>
</dbReference>
<evidence type="ECO:0000256" key="2">
    <source>
        <dbReference type="ARBA" id="ARBA00022729"/>
    </source>
</evidence>
<dbReference type="AlphaFoldDB" id="A0A4R7NIG1"/>
<feature type="signal peptide" evidence="3">
    <location>
        <begin position="1"/>
        <end position="30"/>
    </location>
</feature>
<evidence type="ECO:0000259" key="4">
    <source>
        <dbReference type="Pfam" id="PF01464"/>
    </source>
</evidence>
<dbReference type="InterPro" id="IPR012289">
    <property type="entry name" value="Lytic_TGlycosylase_superhlx_L"/>
</dbReference>
<keyword evidence="2 3" id="KW-0732">Signal</keyword>
<feature type="domain" description="Transglycosylase SLT" evidence="4">
    <location>
        <begin position="491"/>
        <end position="599"/>
    </location>
</feature>
<keyword evidence="7" id="KW-1185">Reference proteome</keyword>
<comment type="caution">
    <text evidence="6">The sequence shown here is derived from an EMBL/GenBank/DDBJ whole genome shotgun (WGS) entry which is preliminary data.</text>
</comment>
<dbReference type="InterPro" id="IPR023346">
    <property type="entry name" value="Lysozyme-like_dom_sf"/>
</dbReference>
<evidence type="ECO:0000256" key="3">
    <source>
        <dbReference type="SAM" id="SignalP"/>
    </source>
</evidence>
<name>A0A4R7NIG1_9GAMM</name>
<organism evidence="6 7">
    <name type="scientific">Chromohalobacter marismortui</name>
    <dbReference type="NCBI Taxonomy" id="42055"/>
    <lineage>
        <taxon>Bacteria</taxon>
        <taxon>Pseudomonadati</taxon>
        <taxon>Pseudomonadota</taxon>
        <taxon>Gammaproteobacteria</taxon>
        <taxon>Oceanospirillales</taxon>
        <taxon>Halomonadaceae</taxon>
        <taxon>Chromohalobacter</taxon>
    </lineage>
</organism>
<protein>
    <submittedName>
        <fullName evidence="6">Soluble lytic murein transglycosylase</fullName>
    </submittedName>
</protein>
<dbReference type="Pfam" id="PF14718">
    <property type="entry name" value="SLT_L"/>
    <property type="match status" value="1"/>
</dbReference>
<gene>
    <name evidence="6" type="ORF">C8E00_10663</name>
</gene>
<dbReference type="PANTHER" id="PTHR37423:SF5">
    <property type="entry name" value="SOLUBLE LYTIC MUREIN TRANSGLYCOSYLASE"/>
    <property type="match status" value="1"/>
</dbReference>
<comment type="similarity">
    <text evidence="1">Belongs to the transglycosylase Slt family.</text>
</comment>
<reference evidence="6 7" key="1">
    <citation type="submission" date="2019-03" db="EMBL/GenBank/DDBJ databases">
        <title>Genomic Encyclopedia of Type Strains, Phase IV (KMG-IV): sequencing the most valuable type-strain genomes for metagenomic binning, comparative biology and taxonomic classification.</title>
        <authorList>
            <person name="Goeker M."/>
        </authorList>
    </citation>
    <scope>NUCLEOTIDE SEQUENCE [LARGE SCALE GENOMIC DNA]</scope>
    <source>
        <strain evidence="6 7">DSM 6770</strain>
    </source>
</reference>
<dbReference type="Pfam" id="PF01464">
    <property type="entry name" value="SLT"/>
    <property type="match status" value="1"/>
</dbReference>
<dbReference type="InterPro" id="IPR008258">
    <property type="entry name" value="Transglycosylase_SLT_dom_1"/>
</dbReference>
<dbReference type="Gene3D" id="1.10.1240.20">
    <property type="entry name" value="Lytic transglycosylase, superhelical linker domain"/>
    <property type="match status" value="1"/>
</dbReference>
<proteinExistence type="inferred from homology"/>
<dbReference type="PANTHER" id="PTHR37423">
    <property type="entry name" value="SOLUBLE LYTIC MUREIN TRANSGLYCOSYLASE-RELATED"/>
    <property type="match status" value="1"/>
</dbReference>
<feature type="chain" id="PRO_5020759951" evidence="3">
    <location>
        <begin position="31"/>
        <end position="662"/>
    </location>
</feature>
<dbReference type="Proteomes" id="UP000295380">
    <property type="component" value="Unassembled WGS sequence"/>
</dbReference>
<dbReference type="GO" id="GO:0042597">
    <property type="term" value="C:periplasmic space"/>
    <property type="evidence" value="ECO:0007669"/>
    <property type="project" value="InterPro"/>
</dbReference>
<dbReference type="Gene3D" id="1.25.20.10">
    <property type="entry name" value="Bacterial muramidases"/>
    <property type="match status" value="1"/>
</dbReference>
<evidence type="ECO:0000256" key="1">
    <source>
        <dbReference type="ARBA" id="ARBA00007734"/>
    </source>
</evidence>
<dbReference type="EMBL" id="SOBR01000006">
    <property type="protein sequence ID" value="TDU20413.1"/>
    <property type="molecule type" value="Genomic_DNA"/>
</dbReference>
<feature type="domain" description="Lytic transglycosylase superhelical linker" evidence="5">
    <location>
        <begin position="413"/>
        <end position="478"/>
    </location>
</feature>
<dbReference type="RefSeq" id="WP_133697935.1">
    <property type="nucleotide sequence ID" value="NZ_SOBR01000006.1"/>
</dbReference>
<dbReference type="Gene3D" id="1.10.530.10">
    <property type="match status" value="1"/>
</dbReference>
<dbReference type="SUPFAM" id="SSF48435">
    <property type="entry name" value="Bacterial muramidases"/>
    <property type="match status" value="1"/>
</dbReference>
<dbReference type="InterPro" id="IPR008939">
    <property type="entry name" value="Lytic_TGlycosylase_superhlx_U"/>
</dbReference>
<sequence>MPASRFRRRGMTLLSAITLSLALHTIGAQAQSDMQTLAPEDRAMKDALDAARAHRWSRIDDAAIDNHVLAGYVEYHRLKSRLPNVTAVEVQRYLSRYADSPLSNWMRGQAQIAFGRAGRFDDVLAISDGEPPGTIRQCYYYTALLDRAPEKAAEGGRVLWNVGDSQPSECNPLFDTLRQRGAIDDNDIWTRLTLAWQNGESRLVDYLAGFLGPQWQTGIAALERLRSNYAAITDVPTRIGPSGEGAGALFAAAMHNFTRADTEAALEAWRKIAPHLTLSETRRHAIEHDLAFYSMVREIDNNAGWVDDVLPALADTDLYELRVRKALASRHWGEVIEWIDAMPQDTRQEAHWQYWLGRALQQRGDTQAAENAWRLASQERSFFAYAAADRLGRPYDLDMNMPDLTPLQKELVAMRPVVKRSEALRRIGERGLARSEWFHAIKQASATEAAALNAYALDQGWFNLSIHGAIIAEQWDALDWRFPPAAYRDAFTTWGRRNGVDPYLLMAISRRESAFNRQAVSPVGARGLMQLMPSTADHVSRQLDIDAPSLGELFEPTTNIRLGSAYIRDMMERYRGNRIAAAAAYNAGPGRVDRWLRDSPDAFDLFVESIPFHETRAYVQAVLTYRVIFESLAKQGDTQGVALLTQAEREGAYDATLLARNP</sequence>
<evidence type="ECO:0000313" key="7">
    <source>
        <dbReference type="Proteomes" id="UP000295380"/>
    </source>
</evidence>
<accession>A0A4R7NIG1</accession>
<dbReference type="OrthoDB" id="92254at2"/>
<evidence type="ECO:0000313" key="6">
    <source>
        <dbReference type="EMBL" id="TDU20413.1"/>
    </source>
</evidence>
<evidence type="ECO:0000259" key="5">
    <source>
        <dbReference type="Pfam" id="PF14718"/>
    </source>
</evidence>
<dbReference type="CDD" id="cd13401">
    <property type="entry name" value="Slt70-like"/>
    <property type="match status" value="1"/>
</dbReference>